<reference evidence="4 5" key="1">
    <citation type="submission" date="2024-12" db="EMBL/GenBank/DDBJ databases">
        <authorList>
            <person name="Lee Y."/>
        </authorList>
    </citation>
    <scope>NUCLEOTIDE SEQUENCE [LARGE SCALE GENOMIC DNA]</scope>
    <source>
        <strain evidence="4 5">03SUJ4</strain>
    </source>
</reference>
<dbReference type="SMART" id="SM00422">
    <property type="entry name" value="HTH_MERR"/>
    <property type="match status" value="1"/>
</dbReference>
<dbReference type="CDD" id="cd04765">
    <property type="entry name" value="HTH_MlrA-like_sg2"/>
    <property type="match status" value="1"/>
</dbReference>
<feature type="domain" description="HTH merR-type" evidence="3">
    <location>
        <begin position="20"/>
        <end position="90"/>
    </location>
</feature>
<keyword evidence="1" id="KW-0238">DNA-binding</keyword>
<dbReference type="SUPFAM" id="SSF46955">
    <property type="entry name" value="Putative DNA-binding domain"/>
    <property type="match status" value="1"/>
</dbReference>
<evidence type="ECO:0000259" key="3">
    <source>
        <dbReference type="PROSITE" id="PS50937"/>
    </source>
</evidence>
<evidence type="ECO:0000313" key="5">
    <source>
        <dbReference type="Proteomes" id="UP001634747"/>
    </source>
</evidence>
<dbReference type="EMBL" id="JBJYXY010000001">
    <property type="protein sequence ID" value="MFN2974492.1"/>
    <property type="molecule type" value="Genomic_DNA"/>
</dbReference>
<evidence type="ECO:0000256" key="2">
    <source>
        <dbReference type="SAM" id="MobiDB-lite"/>
    </source>
</evidence>
<evidence type="ECO:0000313" key="4">
    <source>
        <dbReference type="EMBL" id="MFN2974492.1"/>
    </source>
</evidence>
<dbReference type="PANTHER" id="PTHR30204:SF15">
    <property type="entry name" value="BLL5018 PROTEIN"/>
    <property type="match status" value="1"/>
</dbReference>
<dbReference type="InterPro" id="IPR009061">
    <property type="entry name" value="DNA-bd_dom_put_sf"/>
</dbReference>
<evidence type="ECO:0000256" key="1">
    <source>
        <dbReference type="ARBA" id="ARBA00023125"/>
    </source>
</evidence>
<protein>
    <submittedName>
        <fullName evidence="4">MerR family transcriptional regulator</fullName>
    </submittedName>
</protein>
<feature type="compositionally biased region" description="Basic and acidic residues" evidence="2">
    <location>
        <begin position="93"/>
        <end position="102"/>
    </location>
</feature>
<feature type="region of interest" description="Disordered" evidence="2">
    <location>
        <begin position="131"/>
        <end position="194"/>
    </location>
</feature>
<feature type="region of interest" description="Disordered" evidence="2">
    <location>
        <begin position="88"/>
        <end position="117"/>
    </location>
</feature>
<dbReference type="InterPro" id="IPR047057">
    <property type="entry name" value="MerR_fam"/>
</dbReference>
<accession>A0ABW9KG15</accession>
<name>A0ABW9KG15_9BACT</name>
<dbReference type="PROSITE" id="PS50937">
    <property type="entry name" value="HTH_MERR_2"/>
    <property type="match status" value="1"/>
</dbReference>
<dbReference type="Pfam" id="PF13411">
    <property type="entry name" value="MerR_1"/>
    <property type="match status" value="1"/>
</dbReference>
<comment type="caution">
    <text evidence="4">The sequence shown here is derived from an EMBL/GenBank/DDBJ whole genome shotgun (WGS) entry which is preliminary data.</text>
</comment>
<proteinExistence type="predicted"/>
<organism evidence="4 5">
    <name type="scientific">Terriglobus aquaticus</name>
    <dbReference type="NCBI Taxonomy" id="940139"/>
    <lineage>
        <taxon>Bacteria</taxon>
        <taxon>Pseudomonadati</taxon>
        <taxon>Acidobacteriota</taxon>
        <taxon>Terriglobia</taxon>
        <taxon>Terriglobales</taxon>
        <taxon>Acidobacteriaceae</taxon>
        <taxon>Terriglobus</taxon>
    </lineage>
</organism>
<dbReference type="Proteomes" id="UP001634747">
    <property type="component" value="Unassembled WGS sequence"/>
</dbReference>
<dbReference type="RefSeq" id="WP_263413944.1">
    <property type="nucleotide sequence ID" value="NZ_BAABBH010000001.1"/>
</dbReference>
<dbReference type="Gene3D" id="1.10.1660.10">
    <property type="match status" value="1"/>
</dbReference>
<keyword evidence="5" id="KW-1185">Reference proteome</keyword>
<dbReference type="PANTHER" id="PTHR30204">
    <property type="entry name" value="REDOX-CYCLING DRUG-SENSING TRANSCRIPTIONAL ACTIVATOR SOXR"/>
    <property type="match status" value="1"/>
</dbReference>
<sequence length="194" mass="21581">MSEARNIQPPRDPVIPDKLYFRIGEVARLLNVETHTLRFWETEFPQLKVGKGGTGQRLYRRRDVELVLEIKQLLYEQGYTIPGARQLLQSRQRRSDAHRTKPEAAAPQPGTADPRSSGLERIHAELRDLRDLLDGPPSGPGAGEVSRPLSRTVPATPSRRGLHLAAAKPPRDAHFSSKSESSATLPGLFDPKSE</sequence>
<dbReference type="InterPro" id="IPR000551">
    <property type="entry name" value="MerR-type_HTH_dom"/>
</dbReference>
<gene>
    <name evidence="4" type="ORF">ACK2TP_01820</name>
</gene>